<evidence type="ECO:0000313" key="1">
    <source>
        <dbReference type="EMBL" id="VDN47928.1"/>
    </source>
</evidence>
<name>A0A3P7PG98_9FIRM</name>
<evidence type="ECO:0000313" key="2">
    <source>
        <dbReference type="Proteomes" id="UP000279029"/>
    </source>
</evidence>
<dbReference type="EMBL" id="LR130778">
    <property type="protein sequence ID" value="VDN47928.1"/>
    <property type="molecule type" value="Genomic_DNA"/>
</dbReference>
<gene>
    <name evidence="1" type="ORF">PATL70BA_2045</name>
</gene>
<accession>A0A3P7PG98</accession>
<protein>
    <submittedName>
        <fullName evidence="1">Uncharacterized protein</fullName>
    </submittedName>
</protein>
<reference evidence="1 2" key="1">
    <citation type="submission" date="2018-09" db="EMBL/GenBank/DDBJ databases">
        <authorList>
            <person name="Postec A."/>
        </authorList>
    </citation>
    <scope>NUCLEOTIDE SEQUENCE [LARGE SCALE GENOMIC DNA]</scope>
    <source>
        <strain evidence="1">70B-A</strain>
    </source>
</reference>
<dbReference type="Proteomes" id="UP000279029">
    <property type="component" value="Chromosome"/>
</dbReference>
<sequence length="37" mass="4009">MGAFDSLESSGLSAVEFEEEHADKVINDNVNNITNVI</sequence>
<proteinExistence type="predicted"/>
<dbReference type="KEGG" id="cbar:PATL70BA_2045"/>
<organism evidence="1 2">
    <name type="scientific">Petrocella atlantisensis</name>
    <dbReference type="NCBI Taxonomy" id="2173034"/>
    <lineage>
        <taxon>Bacteria</taxon>
        <taxon>Bacillati</taxon>
        <taxon>Bacillota</taxon>
        <taxon>Clostridia</taxon>
        <taxon>Lachnospirales</taxon>
        <taxon>Vallitaleaceae</taxon>
        <taxon>Petrocella</taxon>
    </lineage>
</organism>
<keyword evidence="2" id="KW-1185">Reference proteome</keyword>
<dbReference type="AlphaFoldDB" id="A0A3P7PG98"/>